<proteinExistence type="predicted"/>
<evidence type="ECO:0000313" key="2">
    <source>
        <dbReference type="EMBL" id="ENX24869.1"/>
    </source>
</evidence>
<dbReference type="Proteomes" id="UP000013173">
    <property type="component" value="Unassembled WGS sequence"/>
</dbReference>
<keyword evidence="1" id="KW-0472">Membrane</keyword>
<dbReference type="EMBL" id="APRW01000001">
    <property type="protein sequence ID" value="ENX24869.1"/>
    <property type="molecule type" value="Genomic_DNA"/>
</dbReference>
<keyword evidence="1" id="KW-0812">Transmembrane</keyword>
<evidence type="ECO:0000313" key="3">
    <source>
        <dbReference type="Proteomes" id="UP000013173"/>
    </source>
</evidence>
<protein>
    <submittedName>
        <fullName evidence="2">Uncharacterized protein</fullName>
    </submittedName>
</protein>
<evidence type="ECO:0000256" key="1">
    <source>
        <dbReference type="SAM" id="Phobius"/>
    </source>
</evidence>
<name>N9NUM0_9GAMM</name>
<dbReference type="AlphaFoldDB" id="N9NUM0"/>
<sequence length="86" mass="10292">MITSDNLYLLILPQIIISVVYAINLFDRKGWVKFVFYGSFILFFSSIIAILFKMPLIATWFFWFYFILFIYSILYGLFKIFTAKKS</sequence>
<comment type="caution">
    <text evidence="2">The sequence shown here is derived from an EMBL/GenBank/DDBJ whole genome shotgun (WGS) entry which is preliminary data.</text>
</comment>
<keyword evidence="1" id="KW-1133">Transmembrane helix</keyword>
<feature type="transmembrane region" description="Helical" evidence="1">
    <location>
        <begin position="6"/>
        <end position="27"/>
    </location>
</feature>
<gene>
    <name evidence="2" type="ORF">F892_00019</name>
</gene>
<accession>N9NUM0</accession>
<keyword evidence="3" id="KW-1185">Reference proteome</keyword>
<organism evidence="2 3">
    <name type="scientific">Acinetobacter vivianii</name>
    <dbReference type="NCBI Taxonomy" id="1776742"/>
    <lineage>
        <taxon>Bacteria</taxon>
        <taxon>Pseudomonadati</taxon>
        <taxon>Pseudomonadota</taxon>
        <taxon>Gammaproteobacteria</taxon>
        <taxon>Moraxellales</taxon>
        <taxon>Moraxellaceae</taxon>
        <taxon>Acinetobacter</taxon>
    </lineage>
</organism>
<feature type="transmembrane region" description="Helical" evidence="1">
    <location>
        <begin position="34"/>
        <end position="54"/>
    </location>
</feature>
<feature type="transmembrane region" description="Helical" evidence="1">
    <location>
        <begin position="60"/>
        <end position="78"/>
    </location>
</feature>
<dbReference type="HOGENOM" id="CLU_2490771_0_0_6"/>
<reference evidence="2 3" key="1">
    <citation type="submission" date="2013-02" db="EMBL/GenBank/DDBJ databases">
        <title>The Genome Sequence of Acinetobacter sp. NIPH 2168.</title>
        <authorList>
            <consortium name="The Broad Institute Genome Sequencing Platform"/>
            <consortium name="The Broad Institute Genome Sequencing Center for Infectious Disease"/>
            <person name="Cerqueira G."/>
            <person name="Feldgarden M."/>
            <person name="Courvalin P."/>
            <person name="Perichon B."/>
            <person name="Grillot-Courvalin C."/>
            <person name="Clermont D."/>
            <person name="Rocha E."/>
            <person name="Yoon E.-J."/>
            <person name="Nemec A."/>
            <person name="Walker B."/>
            <person name="Young S.K."/>
            <person name="Zeng Q."/>
            <person name="Gargeya S."/>
            <person name="Fitzgerald M."/>
            <person name="Haas B."/>
            <person name="Abouelleil A."/>
            <person name="Alvarado L."/>
            <person name="Arachchi H.M."/>
            <person name="Berlin A.M."/>
            <person name="Chapman S.B."/>
            <person name="Dewar J."/>
            <person name="Goldberg J."/>
            <person name="Griggs A."/>
            <person name="Gujja S."/>
            <person name="Hansen M."/>
            <person name="Howarth C."/>
            <person name="Imamovic A."/>
            <person name="Larimer J."/>
            <person name="McCowan C."/>
            <person name="Murphy C."/>
            <person name="Neiman D."/>
            <person name="Pearson M."/>
            <person name="Priest M."/>
            <person name="Roberts A."/>
            <person name="Saif S."/>
            <person name="Shea T."/>
            <person name="Sisk P."/>
            <person name="Sykes S."/>
            <person name="Wortman J."/>
            <person name="Nusbaum C."/>
            <person name="Birren B."/>
        </authorList>
    </citation>
    <scope>NUCLEOTIDE SEQUENCE [LARGE SCALE GENOMIC DNA]</scope>
    <source>
        <strain evidence="2 3">NIPH 2168</strain>
    </source>
</reference>